<dbReference type="Pfam" id="PF14595">
    <property type="entry name" value="Thioredoxin_9"/>
    <property type="match status" value="1"/>
</dbReference>
<dbReference type="SUPFAM" id="SSF52833">
    <property type="entry name" value="Thioredoxin-like"/>
    <property type="match status" value="1"/>
</dbReference>
<dbReference type="Gene3D" id="3.40.30.10">
    <property type="entry name" value="Glutaredoxin"/>
    <property type="match status" value="1"/>
</dbReference>
<dbReference type="InterPro" id="IPR036249">
    <property type="entry name" value="Thioredoxin-like_sf"/>
</dbReference>
<gene>
    <name evidence="1" type="ORF">J2T15_004708</name>
</gene>
<organism evidence="1 2">
    <name type="scientific">Paenibacillus harenae</name>
    <dbReference type="NCBI Taxonomy" id="306543"/>
    <lineage>
        <taxon>Bacteria</taxon>
        <taxon>Bacillati</taxon>
        <taxon>Bacillota</taxon>
        <taxon>Bacilli</taxon>
        <taxon>Bacillales</taxon>
        <taxon>Paenibacillaceae</taxon>
        <taxon>Paenibacillus</taxon>
    </lineage>
</organism>
<evidence type="ECO:0000313" key="2">
    <source>
        <dbReference type="Proteomes" id="UP001229346"/>
    </source>
</evidence>
<name>A0ABT9U6I4_PAEHA</name>
<comment type="caution">
    <text evidence="1">The sequence shown here is derived from an EMBL/GenBank/DDBJ whole genome shotgun (WGS) entry which is preliminary data.</text>
</comment>
<sequence length="188" mass="21352">MSKSVAEKLGKGISPQQFIDGMTKNKEAFIDWHDKFEWTDESDRELFESMNNRDDLRVLILMADWCGDVVRNIPVVFQVLSISGIPTEVLIMEEHLDTMDQFLTMGGRSVPVVIFADTGGAVLGTWGPRPKYVQEPMVAFKQENQDREAADYQEKLAATRQEIGRRYGEGTGYQSLIVKELRALLESF</sequence>
<dbReference type="RefSeq" id="WP_307206725.1">
    <property type="nucleotide sequence ID" value="NZ_JAUSSU010000010.1"/>
</dbReference>
<dbReference type="Proteomes" id="UP001229346">
    <property type="component" value="Unassembled WGS sequence"/>
</dbReference>
<evidence type="ECO:0000313" key="1">
    <source>
        <dbReference type="EMBL" id="MDQ0115250.1"/>
    </source>
</evidence>
<proteinExistence type="predicted"/>
<keyword evidence="2" id="KW-1185">Reference proteome</keyword>
<reference evidence="1 2" key="1">
    <citation type="submission" date="2023-07" db="EMBL/GenBank/DDBJ databases">
        <title>Sorghum-associated microbial communities from plants grown in Nebraska, USA.</title>
        <authorList>
            <person name="Schachtman D."/>
        </authorList>
    </citation>
    <scope>NUCLEOTIDE SEQUENCE [LARGE SCALE GENOMIC DNA]</scope>
    <source>
        <strain evidence="1 2">CC482</strain>
    </source>
</reference>
<accession>A0ABT9U6I4</accession>
<dbReference type="EMBL" id="JAUSSU010000010">
    <property type="protein sequence ID" value="MDQ0115250.1"/>
    <property type="molecule type" value="Genomic_DNA"/>
</dbReference>
<evidence type="ECO:0008006" key="3">
    <source>
        <dbReference type="Google" id="ProtNLM"/>
    </source>
</evidence>
<protein>
    <recommendedName>
        <fullName evidence="3">Thioredoxin family protein</fullName>
    </recommendedName>
</protein>